<name>A0A2D3VFX2_9PEZI</name>
<dbReference type="EMBL" id="FJUY01000015">
    <property type="protein sequence ID" value="CZT23031.1"/>
    <property type="molecule type" value="Genomic_DNA"/>
</dbReference>
<evidence type="ECO:0000256" key="1">
    <source>
        <dbReference type="SAM" id="MobiDB-lite"/>
    </source>
</evidence>
<organism evidence="2 3">
    <name type="scientific">Ramularia collo-cygni</name>
    <dbReference type="NCBI Taxonomy" id="112498"/>
    <lineage>
        <taxon>Eukaryota</taxon>
        <taxon>Fungi</taxon>
        <taxon>Dikarya</taxon>
        <taxon>Ascomycota</taxon>
        <taxon>Pezizomycotina</taxon>
        <taxon>Dothideomycetes</taxon>
        <taxon>Dothideomycetidae</taxon>
        <taxon>Mycosphaerellales</taxon>
        <taxon>Mycosphaerellaceae</taxon>
        <taxon>Ramularia</taxon>
    </lineage>
</organism>
<sequence length="244" mass="26496">MGRITRARPDGKAPPPEDTAQSPPATSAASKKKGKLVAPTPGFRSMTGEGSNRARGDRLMDDVVQRPTVGNKQTISFENPAALPASTKEYRVVHSFYKDIGVAAGDESNENEEDEEDGGEDGDDTAEDSDEDNQAIRLNPDIFSVLKSSSYPAYITDGPVKKVRVTCIQTITFDTAAGRQERQILRRETIVSLGDGITVRDVSHLLGNFESEDAVVNVETVMGSNTYVEIKGTLVLDDLEEFEE</sequence>
<dbReference type="Proteomes" id="UP000225277">
    <property type="component" value="Unassembled WGS sequence"/>
</dbReference>
<accession>A0A2D3VFX2</accession>
<keyword evidence="3" id="KW-1185">Reference proteome</keyword>
<dbReference type="GeneID" id="35603823"/>
<feature type="compositionally biased region" description="Basic and acidic residues" evidence="1">
    <location>
        <begin position="52"/>
        <end position="64"/>
    </location>
</feature>
<reference evidence="2 3" key="1">
    <citation type="submission" date="2016-03" db="EMBL/GenBank/DDBJ databases">
        <authorList>
            <person name="Ploux O."/>
        </authorList>
    </citation>
    <scope>NUCLEOTIDE SEQUENCE [LARGE SCALE GENOMIC DNA]</scope>
    <source>
        <strain evidence="2 3">URUG2</strain>
    </source>
</reference>
<feature type="compositionally biased region" description="Acidic residues" evidence="1">
    <location>
        <begin position="107"/>
        <end position="133"/>
    </location>
</feature>
<evidence type="ECO:0000313" key="2">
    <source>
        <dbReference type="EMBL" id="CZT23031.1"/>
    </source>
</evidence>
<evidence type="ECO:0000313" key="3">
    <source>
        <dbReference type="Proteomes" id="UP000225277"/>
    </source>
</evidence>
<feature type="compositionally biased region" description="Low complexity" evidence="1">
    <location>
        <begin position="19"/>
        <end position="29"/>
    </location>
</feature>
<feature type="region of interest" description="Disordered" evidence="1">
    <location>
        <begin position="1"/>
        <end position="76"/>
    </location>
</feature>
<dbReference type="RefSeq" id="XP_023629755.1">
    <property type="nucleotide sequence ID" value="XM_023773987.1"/>
</dbReference>
<protein>
    <submittedName>
        <fullName evidence="2">Uncharacterized protein</fullName>
    </submittedName>
</protein>
<gene>
    <name evidence="2" type="ORF">RCC_08741</name>
</gene>
<dbReference type="AlphaFoldDB" id="A0A2D3VFX2"/>
<feature type="region of interest" description="Disordered" evidence="1">
    <location>
        <begin position="102"/>
        <end position="134"/>
    </location>
</feature>
<proteinExistence type="predicted"/>